<gene>
    <name evidence="2" type="ORF">ETH_00027850</name>
</gene>
<dbReference type="GeneID" id="25254663"/>
<feature type="compositionally biased region" description="Low complexity" evidence="1">
    <location>
        <begin position="30"/>
        <end position="48"/>
    </location>
</feature>
<organism evidence="2 3">
    <name type="scientific">Eimeria tenella</name>
    <name type="common">Coccidian parasite</name>
    <dbReference type="NCBI Taxonomy" id="5802"/>
    <lineage>
        <taxon>Eukaryota</taxon>
        <taxon>Sar</taxon>
        <taxon>Alveolata</taxon>
        <taxon>Apicomplexa</taxon>
        <taxon>Conoidasida</taxon>
        <taxon>Coccidia</taxon>
        <taxon>Eucoccidiorida</taxon>
        <taxon>Eimeriorina</taxon>
        <taxon>Eimeriidae</taxon>
        <taxon>Eimeria</taxon>
    </lineage>
</organism>
<dbReference type="VEuPathDB" id="ToxoDB:ETH_00027850"/>
<evidence type="ECO:0000256" key="1">
    <source>
        <dbReference type="SAM" id="MobiDB-lite"/>
    </source>
</evidence>
<evidence type="ECO:0000313" key="3">
    <source>
        <dbReference type="Proteomes" id="UP000030747"/>
    </source>
</evidence>
<proteinExistence type="predicted"/>
<accession>U6L159</accession>
<dbReference type="Proteomes" id="UP000030747">
    <property type="component" value="Unassembled WGS sequence"/>
</dbReference>
<name>U6L159_EIMTE</name>
<reference evidence="2" key="1">
    <citation type="submission" date="2013-10" db="EMBL/GenBank/DDBJ databases">
        <title>Genomic analysis of the causative agents of coccidiosis in chickens.</title>
        <authorList>
            <person name="Reid A.J."/>
            <person name="Blake D."/>
            <person name="Billington K."/>
            <person name="Browne H."/>
            <person name="Dunn M."/>
            <person name="Hung S."/>
            <person name="Kawahara F."/>
            <person name="Miranda-Saavedra D."/>
            <person name="Mourier T."/>
            <person name="Nagra H."/>
            <person name="Otto T.D."/>
            <person name="Rawlings N."/>
            <person name="Sanchez A."/>
            <person name="Sanders M."/>
            <person name="Subramaniam C."/>
            <person name="Tay Y."/>
            <person name="Dear P."/>
            <person name="Doerig C."/>
            <person name="Gruber A."/>
            <person name="Parkinson J."/>
            <person name="Shirley M."/>
            <person name="Wan K.L."/>
            <person name="Berriman M."/>
            <person name="Tomley F."/>
            <person name="Pain A."/>
        </authorList>
    </citation>
    <scope>NUCLEOTIDE SEQUENCE [LARGE SCALE GENOMIC DNA]</scope>
    <source>
        <strain evidence="2">Houghton</strain>
    </source>
</reference>
<feature type="compositionally biased region" description="Polar residues" evidence="1">
    <location>
        <begin position="1"/>
        <end position="12"/>
    </location>
</feature>
<evidence type="ECO:0000313" key="2">
    <source>
        <dbReference type="EMBL" id="CDJ42918.1"/>
    </source>
</evidence>
<sequence>MHPTNSRSSCCPSPQKPHRTAPNHSHRSLQQNPQQQQQQQQVSLVHQVQQQRQQQQQQQVGLVRQVQQQQQAVSCLWRRRRAQAANTLAGQAQQQQLLLLLQQQELTLAWAPGSRLHRHIGCCRSSVPRRHQLRFAATSPPVP</sequence>
<dbReference type="AlphaFoldDB" id="U6L159"/>
<keyword evidence="3" id="KW-1185">Reference proteome</keyword>
<protein>
    <submittedName>
        <fullName evidence="2">Uncharacterized protein</fullName>
    </submittedName>
</protein>
<dbReference type="RefSeq" id="XP_013233668.1">
    <property type="nucleotide sequence ID" value="XM_013378214.1"/>
</dbReference>
<feature type="compositionally biased region" description="Basic residues" evidence="1">
    <location>
        <begin position="16"/>
        <end position="27"/>
    </location>
</feature>
<feature type="region of interest" description="Disordered" evidence="1">
    <location>
        <begin position="1"/>
        <end position="48"/>
    </location>
</feature>
<reference evidence="2" key="2">
    <citation type="submission" date="2013-10" db="EMBL/GenBank/DDBJ databases">
        <authorList>
            <person name="Aslett M."/>
        </authorList>
    </citation>
    <scope>NUCLEOTIDE SEQUENCE [LARGE SCALE GENOMIC DNA]</scope>
    <source>
        <strain evidence="2">Houghton</strain>
    </source>
</reference>
<dbReference type="OrthoDB" id="10458793at2759"/>
<dbReference type="EMBL" id="HG675746">
    <property type="protein sequence ID" value="CDJ42918.1"/>
    <property type="molecule type" value="Genomic_DNA"/>
</dbReference>